<dbReference type="GO" id="GO:0005829">
    <property type="term" value="C:cytosol"/>
    <property type="evidence" value="ECO:0007669"/>
    <property type="project" value="TreeGrafter"/>
</dbReference>
<evidence type="ECO:0000256" key="1">
    <source>
        <dbReference type="SAM" id="SignalP"/>
    </source>
</evidence>
<feature type="signal peptide" evidence="1">
    <location>
        <begin position="1"/>
        <end position="26"/>
    </location>
</feature>
<evidence type="ECO:0000313" key="5">
    <source>
        <dbReference type="Proteomes" id="UP000056090"/>
    </source>
</evidence>
<dbReference type="InterPro" id="IPR050883">
    <property type="entry name" value="PNGase"/>
</dbReference>
<dbReference type="GO" id="GO:0000224">
    <property type="term" value="F:peptide-N4-(N-acetyl-beta-glucosaminyl)asparagine amidase activity"/>
    <property type="evidence" value="ECO:0007669"/>
    <property type="project" value="TreeGrafter"/>
</dbReference>
<dbReference type="PANTHER" id="PTHR12143">
    <property type="entry name" value="PEPTIDE N-GLYCANASE PNGASE -RELATED"/>
    <property type="match status" value="1"/>
</dbReference>
<feature type="domain" description="Glycosyl hydrolase family 92" evidence="2">
    <location>
        <begin position="266"/>
        <end position="772"/>
    </location>
</feature>
<dbReference type="InterPro" id="IPR014718">
    <property type="entry name" value="GH-type_carb-bd"/>
</dbReference>
<organism evidence="4 5">
    <name type="scientific">Alteromonas australica</name>
    <dbReference type="NCBI Taxonomy" id="589873"/>
    <lineage>
        <taxon>Bacteria</taxon>
        <taxon>Pseudomonadati</taxon>
        <taxon>Pseudomonadota</taxon>
        <taxon>Gammaproteobacteria</taxon>
        <taxon>Alteromonadales</taxon>
        <taxon>Alteromonadaceae</taxon>
        <taxon>Alteromonas/Salinimonas group</taxon>
        <taxon>Alteromonas</taxon>
    </lineage>
</organism>
<dbReference type="PANTHER" id="PTHR12143:SF39">
    <property type="entry name" value="SECRETED PROTEIN"/>
    <property type="match status" value="1"/>
</dbReference>
<gene>
    <name evidence="4" type="ORF">EP13_14170</name>
</gene>
<protein>
    <submittedName>
        <fullName evidence="4">Alpha-mannosidase</fullName>
    </submittedName>
</protein>
<dbReference type="Gene3D" id="1.20.1610.10">
    <property type="entry name" value="alpha-1,2-mannosidases domains"/>
    <property type="match status" value="1"/>
</dbReference>
<dbReference type="InterPro" id="IPR008928">
    <property type="entry name" value="6-hairpin_glycosidase_sf"/>
</dbReference>
<dbReference type="Gene3D" id="3.30.2080.10">
    <property type="entry name" value="GH92 mannosidase domain"/>
    <property type="match status" value="1"/>
</dbReference>
<dbReference type="InterPro" id="IPR005887">
    <property type="entry name" value="GH92_a_mannosidase_put"/>
</dbReference>
<dbReference type="InterPro" id="IPR012939">
    <property type="entry name" value="Glyco_hydro_92"/>
</dbReference>
<dbReference type="EMBL" id="CP008849">
    <property type="protein sequence ID" value="AIF99736.1"/>
    <property type="molecule type" value="Genomic_DNA"/>
</dbReference>
<dbReference type="GO" id="GO:0006516">
    <property type="term" value="P:glycoprotein catabolic process"/>
    <property type="evidence" value="ECO:0007669"/>
    <property type="project" value="TreeGrafter"/>
</dbReference>
<dbReference type="InterPro" id="IPR041371">
    <property type="entry name" value="GH92_N"/>
</dbReference>
<dbReference type="KEGG" id="aal:EP13_14170"/>
<dbReference type="Gene3D" id="1.20.1050.60">
    <property type="entry name" value="alpha-1,2-mannosidase"/>
    <property type="match status" value="1"/>
</dbReference>
<accession>A0A075P1M3</accession>
<sequence>MKKNFKCMVALLAVTLSLCWQTPSFANQQPVDLVYPFADTANSRWFFFDSASLPFGMVNLNPDTETGGAWGSGYRYNSSEVKGFSHVHAWQLAGLSVMPVSTKLPITQLKSDYYSAFNHNDEIVKPGFHQLQLSRYNIDVKLTATTRVGFHSYQFANSENQQVLFNLGGQLGPSHLGHAEAHKVSQTSINGYITNLPTYRRSRPTKVFFHVEFSRPIEDMDSWRGEHHFEKVDFINGIDAGLLVNISPSKQPLLMKVGISYVSEENAKSNIDIELPHWEFDKVKEDAFAIWNQQLSKISVSGGTRQQQRRFYTDLWHALQGRRIISDANGQYMDQTSSTPRVKQIPLLDSGEPLFNHYNSDSFWGAQWTISTLWPLAYPKIASEMTNSLLNYYKDGGMIARGPSGGNYTYVMTGASSTPFIVSNYMKGIQDFDVELAYEGLKKNHSTAGMMAKAGYEHYTNTGGGMRFYENDGYVPFPLPTGESMYGNHKRGPGMTLEYAFQDHALAQLAGALGYNDDYDMYAKRSKNYRHVFDASSGYMRPRNPDGSWQTPFDPFQYENGFVESNPAQGTWNVAHDIDGLASLMGGKTTLIERLDNAFNEAEKQGFTAGNAHADEAKDEYRRIPINYGNQPSMQTAFIFSAAGAPWKTQYWSRKVVNKVYSDLSPQRGYSGDEDQGLMGSLAVLMKIGLFQLTGGVEKDPIYYIGSPLFDTITITLDDHYYTGKTFTIRTRNNSADNVYVSAITLNGKPLTRTYLLHSEIVNGGTLVLDMSDRPNKQLH</sequence>
<dbReference type="GO" id="GO:0030246">
    <property type="term" value="F:carbohydrate binding"/>
    <property type="evidence" value="ECO:0007669"/>
    <property type="project" value="InterPro"/>
</dbReference>
<keyword evidence="1" id="KW-0732">Signal</keyword>
<dbReference type="Gene3D" id="2.70.98.10">
    <property type="match status" value="1"/>
</dbReference>
<dbReference type="AlphaFoldDB" id="A0A075P1M3"/>
<dbReference type="GO" id="GO:0005975">
    <property type="term" value="P:carbohydrate metabolic process"/>
    <property type="evidence" value="ECO:0007669"/>
    <property type="project" value="InterPro"/>
</dbReference>
<dbReference type="NCBIfam" id="TIGR01180">
    <property type="entry name" value="aman2_put"/>
    <property type="match status" value="1"/>
</dbReference>
<feature type="domain" description="Glycosyl hydrolase family 92 N-terminal" evidence="3">
    <location>
        <begin position="34"/>
        <end position="260"/>
    </location>
</feature>
<dbReference type="SUPFAM" id="SSF48208">
    <property type="entry name" value="Six-hairpin glycosidases"/>
    <property type="match status" value="1"/>
</dbReference>
<dbReference type="Pfam" id="PF07971">
    <property type="entry name" value="Glyco_hydro_92"/>
    <property type="match status" value="1"/>
</dbReference>
<evidence type="ECO:0000259" key="3">
    <source>
        <dbReference type="Pfam" id="PF17678"/>
    </source>
</evidence>
<dbReference type="GeneID" id="78256042"/>
<keyword evidence="5" id="KW-1185">Reference proteome</keyword>
<proteinExistence type="predicted"/>
<dbReference type="Proteomes" id="UP000056090">
    <property type="component" value="Chromosome"/>
</dbReference>
<evidence type="ECO:0000313" key="4">
    <source>
        <dbReference type="EMBL" id="AIF99736.1"/>
    </source>
</evidence>
<reference evidence="4 5" key="1">
    <citation type="submission" date="2014-06" db="EMBL/GenBank/DDBJ databases">
        <title>Genomes of Alteromonas australica, a world apart.</title>
        <authorList>
            <person name="Gonzaga A."/>
            <person name="Lopez-Perez M."/>
            <person name="Rodriguez-Valera F."/>
        </authorList>
    </citation>
    <scope>NUCLEOTIDE SEQUENCE [LARGE SCALE GENOMIC DNA]</scope>
    <source>
        <strain evidence="4 5">H 17</strain>
    </source>
</reference>
<dbReference type="eggNOG" id="COG3537">
    <property type="taxonomic scope" value="Bacteria"/>
</dbReference>
<dbReference type="RefSeq" id="WP_044057799.1">
    <property type="nucleotide sequence ID" value="NZ_CBCSKJ010000002.1"/>
</dbReference>
<feature type="chain" id="PRO_5001708026" evidence="1">
    <location>
        <begin position="27"/>
        <end position="780"/>
    </location>
</feature>
<evidence type="ECO:0000259" key="2">
    <source>
        <dbReference type="Pfam" id="PF07971"/>
    </source>
</evidence>
<dbReference type="Pfam" id="PF17678">
    <property type="entry name" value="Glyco_hydro_92N"/>
    <property type="match status" value="1"/>
</dbReference>
<name>A0A075P1M3_9ALTE</name>